<keyword evidence="1" id="KW-0472">Membrane</keyword>
<evidence type="ECO:0000313" key="3">
    <source>
        <dbReference type="EMBL" id="PVY77639.1"/>
    </source>
</evidence>
<dbReference type="Proteomes" id="UP000245887">
    <property type="component" value="Unassembled WGS sequence"/>
</dbReference>
<evidence type="ECO:0008006" key="5">
    <source>
        <dbReference type="Google" id="ProtNLM"/>
    </source>
</evidence>
<name>A0A2U1CYT5_9GAMM</name>
<organism evidence="3 4">
    <name type="scientific">Tamilnaduibacter salinus</name>
    <dbReference type="NCBI Taxonomy" id="1484056"/>
    <lineage>
        <taxon>Bacteria</taxon>
        <taxon>Pseudomonadati</taxon>
        <taxon>Pseudomonadota</taxon>
        <taxon>Gammaproteobacteria</taxon>
        <taxon>Pseudomonadales</taxon>
        <taxon>Marinobacteraceae</taxon>
        <taxon>Tamilnaduibacter</taxon>
    </lineage>
</organism>
<keyword evidence="1" id="KW-0812">Transmembrane</keyword>
<feature type="chain" id="PRO_5015717839" description="Multidrug transporter" evidence="2">
    <location>
        <begin position="42"/>
        <end position="126"/>
    </location>
</feature>
<sequence>MTIAARATGRIQETPMKTSLTRTLAAALAFSLMAFSSIGHADVAEEEPSALAMTTDALFVRPAMFGVTLVGGAVYVVSLPFSLLGGNAEEAAETLFLKPAETTFIRCLGCTRPGRKGEAVSSDGSQ</sequence>
<protein>
    <recommendedName>
        <fullName evidence="5">Multidrug transporter</fullName>
    </recommendedName>
</protein>
<reference evidence="3 4" key="1">
    <citation type="submission" date="2018-04" db="EMBL/GenBank/DDBJ databases">
        <title>Genomic Encyclopedia of Type Strains, Phase IV (KMG-IV): sequencing the most valuable type-strain genomes for metagenomic binning, comparative biology and taxonomic classification.</title>
        <authorList>
            <person name="Goeker M."/>
        </authorList>
    </citation>
    <scope>NUCLEOTIDE SEQUENCE [LARGE SCALE GENOMIC DNA]</scope>
    <source>
        <strain evidence="3 4">DSM 28688</strain>
    </source>
</reference>
<evidence type="ECO:0000313" key="4">
    <source>
        <dbReference type="Proteomes" id="UP000245887"/>
    </source>
</evidence>
<accession>A0A2U1CYT5</accession>
<evidence type="ECO:0000256" key="1">
    <source>
        <dbReference type="SAM" id="Phobius"/>
    </source>
</evidence>
<comment type="caution">
    <text evidence="3">The sequence shown here is derived from an EMBL/GenBank/DDBJ whole genome shotgun (WGS) entry which is preliminary data.</text>
</comment>
<keyword evidence="2" id="KW-0732">Signal</keyword>
<dbReference type="AlphaFoldDB" id="A0A2U1CYT5"/>
<proteinExistence type="predicted"/>
<feature type="signal peptide" evidence="2">
    <location>
        <begin position="1"/>
        <end position="41"/>
    </location>
</feature>
<gene>
    <name evidence="3" type="ORF">C8D92_103326</name>
</gene>
<evidence type="ECO:0000256" key="2">
    <source>
        <dbReference type="SAM" id="SignalP"/>
    </source>
</evidence>
<feature type="transmembrane region" description="Helical" evidence="1">
    <location>
        <begin position="57"/>
        <end position="77"/>
    </location>
</feature>
<keyword evidence="1" id="KW-1133">Transmembrane helix</keyword>
<dbReference type="EMBL" id="QEKQ01000003">
    <property type="protein sequence ID" value="PVY77639.1"/>
    <property type="molecule type" value="Genomic_DNA"/>
</dbReference>